<gene>
    <name evidence="1" type="ORF">HK105_200773</name>
</gene>
<comment type="caution">
    <text evidence="1">The sequence shown here is derived from an EMBL/GenBank/DDBJ whole genome shotgun (WGS) entry which is preliminary data.</text>
</comment>
<protein>
    <submittedName>
        <fullName evidence="1">Uncharacterized protein</fullName>
    </submittedName>
</protein>
<keyword evidence="2" id="KW-1185">Reference proteome</keyword>
<accession>A0ABR4NK25</accession>
<dbReference type="Proteomes" id="UP001527925">
    <property type="component" value="Unassembled WGS sequence"/>
</dbReference>
<reference evidence="1 2" key="1">
    <citation type="submission" date="2023-09" db="EMBL/GenBank/DDBJ databases">
        <title>Pangenome analysis of Batrachochytrium dendrobatidis and related Chytrids.</title>
        <authorList>
            <person name="Yacoub M.N."/>
            <person name="Stajich J.E."/>
            <person name="James T.Y."/>
        </authorList>
    </citation>
    <scope>NUCLEOTIDE SEQUENCE [LARGE SCALE GENOMIC DNA]</scope>
    <source>
        <strain evidence="1 2">JEL0888</strain>
    </source>
</reference>
<evidence type="ECO:0000313" key="1">
    <source>
        <dbReference type="EMBL" id="KAL2919856.1"/>
    </source>
</evidence>
<name>A0ABR4NK25_9FUNG</name>
<evidence type="ECO:0000313" key="2">
    <source>
        <dbReference type="Proteomes" id="UP001527925"/>
    </source>
</evidence>
<proteinExistence type="predicted"/>
<organism evidence="1 2">
    <name type="scientific">Polyrhizophydium stewartii</name>
    <dbReference type="NCBI Taxonomy" id="2732419"/>
    <lineage>
        <taxon>Eukaryota</taxon>
        <taxon>Fungi</taxon>
        <taxon>Fungi incertae sedis</taxon>
        <taxon>Chytridiomycota</taxon>
        <taxon>Chytridiomycota incertae sedis</taxon>
        <taxon>Chytridiomycetes</taxon>
        <taxon>Rhizophydiales</taxon>
        <taxon>Rhizophydiales incertae sedis</taxon>
        <taxon>Polyrhizophydium</taxon>
    </lineage>
</organism>
<dbReference type="EMBL" id="JADGIZ020000002">
    <property type="protein sequence ID" value="KAL2919856.1"/>
    <property type="molecule type" value="Genomic_DNA"/>
</dbReference>
<sequence length="237" mass="27158">MLPDILVELAADDYYPWSRSSRFRLYWTRYHLFEEVLHDTVRACLRESISDAVSDYLDAKNAISGHLEPYEVRREFNALLDDEVRECLQECIQEMADETILRLRIDEIIDSLVTDLALEMEIVRAACPYCICTCQLTRSFLDFKAQQALFDRDVEWVLDDLVDAEVADCIDAECTLIAREMGIDIIPRSDPRNAPPRSFFIDGVMRDVVLEILLAEMLGHLAASSTHDSRTSGADEQ</sequence>